<feature type="domain" description="PDZ" evidence="6">
    <location>
        <begin position="247"/>
        <end position="316"/>
    </location>
</feature>
<evidence type="ECO:0000256" key="2">
    <source>
        <dbReference type="ARBA" id="ARBA00022692"/>
    </source>
</evidence>
<gene>
    <name evidence="7" type="ORF">RE476_04540</name>
</gene>
<organism evidence="7 8">
    <name type="scientific">Methanolobus mangrovi</name>
    <dbReference type="NCBI Taxonomy" id="3072977"/>
    <lineage>
        <taxon>Archaea</taxon>
        <taxon>Methanobacteriati</taxon>
        <taxon>Methanobacteriota</taxon>
        <taxon>Stenosarchaea group</taxon>
        <taxon>Methanomicrobia</taxon>
        <taxon>Methanosarcinales</taxon>
        <taxon>Methanosarcinaceae</taxon>
        <taxon>Methanolobus</taxon>
    </lineage>
</organism>
<evidence type="ECO:0000256" key="5">
    <source>
        <dbReference type="SAM" id="Phobius"/>
    </source>
</evidence>
<dbReference type="GO" id="GO:0016020">
    <property type="term" value="C:membrane"/>
    <property type="evidence" value="ECO:0007669"/>
    <property type="project" value="InterPro"/>
</dbReference>
<dbReference type="GO" id="GO:0005737">
    <property type="term" value="C:cytoplasm"/>
    <property type="evidence" value="ECO:0007669"/>
    <property type="project" value="TreeGrafter"/>
</dbReference>
<feature type="transmembrane region" description="Helical" evidence="5">
    <location>
        <begin position="226"/>
        <end position="250"/>
    </location>
</feature>
<dbReference type="PANTHER" id="PTHR13325">
    <property type="entry name" value="PROTEASE M50 MEMBRANE-BOUND TRANSCRIPTION FACTOR SITE 2 PROTEASE"/>
    <property type="match status" value="1"/>
</dbReference>
<dbReference type="RefSeq" id="WP_309309218.1">
    <property type="nucleotide sequence ID" value="NZ_CP133594.1"/>
</dbReference>
<feature type="transmembrane region" description="Helical" evidence="5">
    <location>
        <begin position="111"/>
        <end position="135"/>
    </location>
</feature>
<keyword evidence="2 5" id="KW-0812">Transmembrane</keyword>
<proteinExistence type="predicted"/>
<sequence>MDGTNIAFTLFLLYWMAVIVLERKGTLKKYNISTYGPVLMIRTTHGLKLLDKLAIPKKAWRIYADIGIRLMFIGMIAMFLVIILSDIAMIASIGNNSMPEPSKFNEARNIFLIPGVNEFIPLTWGIIALVVTLIVHEFSHAILCRVEDIRVKSMGILLAVVPIGGFAEPDEEELFGKQEEEYNEADDPYGDRRLGIFIGEDEEKKVASKVVKNNDKVASRKQRARILAAGVMANFVVALLAFGLLFGPVLGSLSPLGDTMIVGVQEESPAYAAGLRENMVITQLDDTPISNVNEMLEYLDGLETETQVTVHAASDREISSYEAKVINTDIEPAGILIQSIVDDSPASAAGLEAGMNILYIDELPIRSYTDFRNIMNNSEPGQEVIVELGTEDVEGTTKYNVTLAEHPDVENKGFLGVVTSVDGQIETSLGITVGEFPATAYLDLFKSIPQMLTGVTGWIILLGLPIIGFAGEGFPGFSGTLAQFYEPVGWAEPFGIGVFWLANALLWIGWLNFYVGLFNCLPAVPLDGGHVFRDYMNAFLFRITGNEEKAEHISALIAATFAMLILLSFLFMIFGPYIVHGF</sequence>
<dbReference type="PANTHER" id="PTHR13325:SF3">
    <property type="entry name" value="MEMBRANE-BOUND TRANSCRIPTION FACTOR SITE-2 PROTEASE"/>
    <property type="match status" value="1"/>
</dbReference>
<feature type="transmembrane region" description="Helical" evidence="5">
    <location>
        <begin position="553"/>
        <end position="579"/>
    </location>
</feature>
<accession>A0AA51YHF5</accession>
<dbReference type="InterPro" id="IPR001193">
    <property type="entry name" value="MBTPS2"/>
</dbReference>
<keyword evidence="4 5" id="KW-0472">Membrane</keyword>
<feature type="transmembrane region" description="Helical" evidence="5">
    <location>
        <begin position="66"/>
        <end position="91"/>
    </location>
</feature>
<dbReference type="Proteomes" id="UP001183006">
    <property type="component" value="Chromosome"/>
</dbReference>
<dbReference type="Gene3D" id="2.30.42.10">
    <property type="match status" value="2"/>
</dbReference>
<dbReference type="InterPro" id="IPR001478">
    <property type="entry name" value="PDZ"/>
</dbReference>
<evidence type="ECO:0000259" key="6">
    <source>
        <dbReference type="SMART" id="SM00228"/>
    </source>
</evidence>
<dbReference type="GeneID" id="84229383"/>
<evidence type="ECO:0000313" key="7">
    <source>
        <dbReference type="EMBL" id="WMW23102.1"/>
    </source>
</evidence>
<feature type="transmembrane region" description="Helical" evidence="5">
    <location>
        <begin position="489"/>
        <end position="508"/>
    </location>
</feature>
<feature type="domain" description="PDZ" evidence="6">
    <location>
        <begin position="319"/>
        <end position="392"/>
    </location>
</feature>
<evidence type="ECO:0000313" key="8">
    <source>
        <dbReference type="Proteomes" id="UP001183006"/>
    </source>
</evidence>
<dbReference type="InterPro" id="IPR036034">
    <property type="entry name" value="PDZ_sf"/>
</dbReference>
<dbReference type="InterPro" id="IPR008915">
    <property type="entry name" value="Peptidase_M50"/>
</dbReference>
<keyword evidence="8" id="KW-1185">Reference proteome</keyword>
<keyword evidence="3 5" id="KW-1133">Transmembrane helix</keyword>
<evidence type="ECO:0000256" key="1">
    <source>
        <dbReference type="ARBA" id="ARBA00004127"/>
    </source>
</evidence>
<keyword evidence="7" id="KW-0645">Protease</keyword>
<comment type="subcellular location">
    <subcellularLocation>
        <location evidence="1">Endomembrane system</location>
        <topology evidence="1">Multi-pass membrane protein</topology>
    </subcellularLocation>
</comment>
<dbReference type="KEGG" id="mmav:RE476_04540"/>
<keyword evidence="7" id="KW-0378">Hydrolase</keyword>
<dbReference type="SMART" id="SM00228">
    <property type="entry name" value="PDZ"/>
    <property type="match status" value="2"/>
</dbReference>
<dbReference type="GO" id="GO:0004222">
    <property type="term" value="F:metalloendopeptidase activity"/>
    <property type="evidence" value="ECO:0007669"/>
    <property type="project" value="InterPro"/>
</dbReference>
<dbReference type="PRINTS" id="PR01000">
    <property type="entry name" value="SREBPS2PTASE"/>
</dbReference>
<dbReference type="AlphaFoldDB" id="A0AA51YHF5"/>
<dbReference type="GO" id="GO:0012505">
    <property type="term" value="C:endomembrane system"/>
    <property type="evidence" value="ECO:0007669"/>
    <property type="project" value="UniProtKB-SubCell"/>
</dbReference>
<dbReference type="EMBL" id="CP133594">
    <property type="protein sequence ID" value="WMW23102.1"/>
    <property type="molecule type" value="Genomic_DNA"/>
</dbReference>
<protein>
    <submittedName>
        <fullName evidence="7">Site-2 protease family protein</fullName>
    </submittedName>
</protein>
<reference evidence="7" key="1">
    <citation type="submission" date="2023-08" db="EMBL/GenBank/DDBJ databases">
        <title>Methanolobus mangrovi sp. nov. and Methanolobus sediminis sp. nov, two novel methylotrophic methanogens isolated from mangrove sediments in China.</title>
        <authorList>
            <person name="Zhou J."/>
        </authorList>
    </citation>
    <scope>NUCLEOTIDE SEQUENCE</scope>
    <source>
        <strain evidence="7">FTZ2</strain>
    </source>
</reference>
<dbReference type="SUPFAM" id="SSF50156">
    <property type="entry name" value="PDZ domain-like"/>
    <property type="match status" value="2"/>
</dbReference>
<dbReference type="Pfam" id="PF02163">
    <property type="entry name" value="Peptidase_M50"/>
    <property type="match status" value="1"/>
</dbReference>
<feature type="transmembrane region" description="Helical" evidence="5">
    <location>
        <begin position="6"/>
        <end position="22"/>
    </location>
</feature>
<dbReference type="GO" id="GO:0031293">
    <property type="term" value="P:membrane protein intracellular domain proteolysis"/>
    <property type="evidence" value="ECO:0007669"/>
    <property type="project" value="TreeGrafter"/>
</dbReference>
<name>A0AA51YHF5_9EURY</name>
<evidence type="ECO:0000256" key="4">
    <source>
        <dbReference type="ARBA" id="ARBA00023136"/>
    </source>
</evidence>
<feature type="transmembrane region" description="Helical" evidence="5">
    <location>
        <begin position="455"/>
        <end position="477"/>
    </location>
</feature>
<evidence type="ECO:0000256" key="3">
    <source>
        <dbReference type="ARBA" id="ARBA00022989"/>
    </source>
</evidence>
<dbReference type="CDD" id="cd06159">
    <property type="entry name" value="S2P-M50_PDZ_Arch"/>
    <property type="match status" value="1"/>
</dbReference>